<comment type="caution">
    <text evidence="2">The sequence shown here is derived from an EMBL/GenBank/DDBJ whole genome shotgun (WGS) entry which is preliminary data.</text>
</comment>
<accession>A0A9W4XLR5</accession>
<evidence type="ECO:0000313" key="2">
    <source>
        <dbReference type="EMBL" id="CAI6336634.1"/>
    </source>
</evidence>
<keyword evidence="3" id="KW-1185">Reference proteome</keyword>
<dbReference type="InterPro" id="IPR050982">
    <property type="entry name" value="Auxin_biosynth/cation_transpt"/>
</dbReference>
<dbReference type="PANTHER" id="PTHR43539">
    <property type="entry name" value="FLAVIN-BINDING MONOOXYGENASE-LIKE PROTEIN (AFU_ORTHOLOGUE AFUA_4G09220)"/>
    <property type="match status" value="1"/>
</dbReference>
<proteinExistence type="predicted"/>
<gene>
    <name evidence="2" type="ORF">PDIGIT_LOCUS9738</name>
</gene>
<dbReference type="AlphaFoldDB" id="A0A9W4XLR5"/>
<dbReference type="Pfam" id="PF13738">
    <property type="entry name" value="Pyr_redox_3"/>
    <property type="match status" value="1"/>
</dbReference>
<dbReference type="EMBL" id="CAOQHR010000006">
    <property type="protein sequence ID" value="CAI6336634.1"/>
    <property type="molecule type" value="Genomic_DNA"/>
</dbReference>
<dbReference type="GO" id="GO:0004497">
    <property type="term" value="F:monooxygenase activity"/>
    <property type="evidence" value="ECO:0007669"/>
    <property type="project" value="TreeGrafter"/>
</dbReference>
<protein>
    <recommendedName>
        <fullName evidence="4">Flavin-containing monooxygenase</fullName>
    </recommendedName>
</protein>
<organism evidence="2 3">
    <name type="scientific">Periconia digitata</name>
    <dbReference type="NCBI Taxonomy" id="1303443"/>
    <lineage>
        <taxon>Eukaryota</taxon>
        <taxon>Fungi</taxon>
        <taxon>Dikarya</taxon>
        <taxon>Ascomycota</taxon>
        <taxon>Pezizomycotina</taxon>
        <taxon>Dothideomycetes</taxon>
        <taxon>Pleosporomycetidae</taxon>
        <taxon>Pleosporales</taxon>
        <taxon>Massarineae</taxon>
        <taxon>Periconiaceae</taxon>
        <taxon>Periconia</taxon>
    </lineage>
</organism>
<reference evidence="2" key="1">
    <citation type="submission" date="2023-01" db="EMBL/GenBank/DDBJ databases">
        <authorList>
            <person name="Van Ghelder C."/>
            <person name="Rancurel C."/>
        </authorList>
    </citation>
    <scope>NUCLEOTIDE SEQUENCE</scope>
    <source>
        <strain evidence="2">CNCM I-4278</strain>
    </source>
</reference>
<dbReference type="SUPFAM" id="SSF51905">
    <property type="entry name" value="FAD/NAD(P)-binding domain"/>
    <property type="match status" value="2"/>
</dbReference>
<evidence type="ECO:0000313" key="3">
    <source>
        <dbReference type="Proteomes" id="UP001152607"/>
    </source>
</evidence>
<name>A0A9W4XLR5_9PLEO</name>
<dbReference type="PANTHER" id="PTHR43539:SF68">
    <property type="entry name" value="FLAVIN-BINDING MONOOXYGENASE-LIKE PROTEIN (AFU_ORTHOLOGUE AFUA_4G09220)"/>
    <property type="match status" value="1"/>
</dbReference>
<keyword evidence="1" id="KW-0560">Oxidoreductase</keyword>
<dbReference type="GO" id="GO:0050660">
    <property type="term" value="F:flavin adenine dinucleotide binding"/>
    <property type="evidence" value="ECO:0007669"/>
    <property type="project" value="TreeGrafter"/>
</dbReference>
<dbReference type="Gene3D" id="3.50.50.60">
    <property type="entry name" value="FAD/NAD(P)-binding domain"/>
    <property type="match status" value="1"/>
</dbReference>
<evidence type="ECO:0008006" key="4">
    <source>
        <dbReference type="Google" id="ProtNLM"/>
    </source>
</evidence>
<dbReference type="InterPro" id="IPR036188">
    <property type="entry name" value="FAD/NAD-bd_sf"/>
</dbReference>
<sequence length="626" mass="69893">MGDVQDPASAERVEPGSVNIPLGEFPASCKSASVDAVGTAQGLVDAFNDALSQSDGKYGAIAKLFLEENSYWRDHLALSWALRTVKGRHDIVQFLENSETPPKKIQIDFSSSYRAPRLAPIDSWGDVKGIQFFITFETAVGRGEGVVRLAEENGMWFIFTISMVLKELIGYEEPVGKRRVFGTQHGDVLEQRNWAEVRDAQRNFVDSEPKVLVIGAGQGGLAVAARLRMLNVPTLVIEKNKEIGDNWRNRYHQLVLHDPVWFDHLPYIPFPSYWPVFTPKDKLAEFFQSYAQMLDLNVWSDSNLDSVTWDPHMQQWTVQIQRGQVDGGETRTFHPRHIIQATGHSGEIYFPEIKGIDTFQGQRLCHSSEFTSPSPSSSQHPKKAIVVGSCNSGHDIAHDFYDKGYDVTMVQRSTTCVISSESTTKFGLKGMYDEESPPVDDADLVLQHLPSALFKAQQAKLTKAQNAHDKALLDGLAKAGFGLDKGPNDAGLFTKYFQRGGGYYIDVGASQLIIDGKIKLQKTEIDQVLPRGVRFLDGVELEADEIVFATGYQNMKTRTRTIFGDDIADQVESVWGFNGEGEIRTMWQRSGHPGLWFTGGNFMLTRYFSRILALQIKALEEGIAQV</sequence>
<dbReference type="Proteomes" id="UP001152607">
    <property type="component" value="Unassembled WGS sequence"/>
</dbReference>
<dbReference type="OrthoDB" id="74360at2759"/>
<dbReference type="PRINTS" id="PR00411">
    <property type="entry name" value="PNDRDTASEI"/>
</dbReference>
<evidence type="ECO:0000256" key="1">
    <source>
        <dbReference type="ARBA" id="ARBA00023002"/>
    </source>
</evidence>